<dbReference type="EC" id="3.4.11.1" evidence="8"/>
<gene>
    <name evidence="8" type="primary">pepA</name>
    <name evidence="10" type="ORF">GCM10022381_00010</name>
</gene>
<evidence type="ECO:0000256" key="5">
    <source>
        <dbReference type="ARBA" id="ARBA00022670"/>
    </source>
</evidence>
<evidence type="ECO:0000256" key="8">
    <source>
        <dbReference type="HAMAP-Rule" id="MF_00181"/>
    </source>
</evidence>
<feature type="binding site" evidence="8">
    <location>
        <position position="336"/>
    </location>
    <ligand>
        <name>Mn(2+)</name>
        <dbReference type="ChEBI" id="CHEBI:29035"/>
        <label>2</label>
    </ligand>
</feature>
<keyword evidence="8" id="KW-0464">Manganese</keyword>
<protein>
    <recommendedName>
        <fullName evidence="8">Probable cytosol aminopeptidase</fullName>
        <ecNumber evidence="8">3.4.11.1</ecNumber>
    </recommendedName>
    <alternativeName>
        <fullName evidence="8">Leucine aminopeptidase</fullName>
        <shortName evidence="8">LAP</shortName>
        <ecNumber evidence="8">3.4.11.10</ecNumber>
    </alternativeName>
    <alternativeName>
        <fullName evidence="8">Leucyl aminopeptidase</fullName>
    </alternativeName>
</protein>
<dbReference type="Proteomes" id="UP001501803">
    <property type="component" value="Unassembled WGS sequence"/>
</dbReference>
<keyword evidence="4 8" id="KW-0031">Aminopeptidase</keyword>
<evidence type="ECO:0000256" key="6">
    <source>
        <dbReference type="ARBA" id="ARBA00022801"/>
    </source>
</evidence>
<proteinExistence type="inferred from homology"/>
<keyword evidence="11" id="KW-1185">Reference proteome</keyword>
<evidence type="ECO:0000256" key="1">
    <source>
        <dbReference type="ARBA" id="ARBA00000135"/>
    </source>
</evidence>
<feature type="active site" evidence="8">
    <location>
        <position position="264"/>
    </location>
</feature>
<dbReference type="EMBL" id="BAABCN010000001">
    <property type="protein sequence ID" value="GAA3859254.1"/>
    <property type="molecule type" value="Genomic_DNA"/>
</dbReference>
<feature type="domain" description="Cytosol aminopeptidase" evidence="9">
    <location>
        <begin position="332"/>
        <end position="339"/>
    </location>
</feature>
<dbReference type="PANTHER" id="PTHR11963">
    <property type="entry name" value="LEUCINE AMINOPEPTIDASE-RELATED"/>
    <property type="match status" value="1"/>
</dbReference>
<sequence>MTTPRVTLSAEGADFVAVDVLVVGAVASAEGVTYFGDPAFAWVSEQFETFGVTGATDALLRLPATGASVGSVAVIGLGSAVNVDALRNAAGSAVRQLGGAASVAFALPLSTEAEVHAVVEGATLGSYSFTMFKGTSKNAQKLPSTDITVLTSVAVEEKALERIAVLGDSVRMVKDLVNTPGAQLFPASLAQVAVDAAAGLPVTIEVWDEVKLAAEGCGGILGVGQGSSRQPRLVKVSYAPAGASTHLAFVGKGITYDTGGYSLKPWDAMLTMHHDMAGAATTLAVTLAAARLNLPVRLTAWLCLAENLVSSTAIRPNDVLTMRNGTTVEVINTDAEGRLVMADGLSLASEEHPDAIIDVATLTGAAIVALGRRTAGVMGDADLVARVVAAGETTGEAHWPMPLPTELRRLLDSKFADLANINAGVRDAGMLVAGIFLQEFVGTQAGSAAKIPWAHLDIAGTGTNNGPGYGVVGDGGTGASVRTVLQLVENLASA</sequence>
<keyword evidence="8" id="KW-0479">Metal-binding</keyword>
<feature type="binding site" evidence="8">
    <location>
        <position position="257"/>
    </location>
    <ligand>
        <name>Mn(2+)</name>
        <dbReference type="ChEBI" id="CHEBI:29035"/>
        <label>2</label>
    </ligand>
</feature>
<dbReference type="InterPro" id="IPR000819">
    <property type="entry name" value="Peptidase_M17_C"/>
</dbReference>
<feature type="binding site" evidence="8">
    <location>
        <position position="252"/>
    </location>
    <ligand>
        <name>Mn(2+)</name>
        <dbReference type="ChEBI" id="CHEBI:29035"/>
        <label>2</label>
    </ligand>
</feature>
<keyword evidence="5 8" id="KW-0645">Protease</keyword>
<dbReference type="InterPro" id="IPR023042">
    <property type="entry name" value="Peptidase_M17_leu_NH2_pept"/>
</dbReference>
<organism evidence="10 11">
    <name type="scientific">Leifsonia kafniensis</name>
    <dbReference type="NCBI Taxonomy" id="475957"/>
    <lineage>
        <taxon>Bacteria</taxon>
        <taxon>Bacillati</taxon>
        <taxon>Actinomycetota</taxon>
        <taxon>Actinomycetes</taxon>
        <taxon>Micrococcales</taxon>
        <taxon>Microbacteriaceae</taxon>
        <taxon>Leifsonia</taxon>
    </lineage>
</organism>
<evidence type="ECO:0000259" key="9">
    <source>
        <dbReference type="PROSITE" id="PS00631"/>
    </source>
</evidence>
<feature type="binding site" evidence="8">
    <location>
        <position position="336"/>
    </location>
    <ligand>
        <name>Mn(2+)</name>
        <dbReference type="ChEBI" id="CHEBI:29035"/>
        <label>1</label>
    </ligand>
</feature>
<keyword evidence="6 8" id="KW-0378">Hydrolase</keyword>
<evidence type="ECO:0000256" key="3">
    <source>
        <dbReference type="ARBA" id="ARBA00009528"/>
    </source>
</evidence>
<dbReference type="SUPFAM" id="SSF52949">
    <property type="entry name" value="Macro domain-like"/>
    <property type="match status" value="1"/>
</dbReference>
<dbReference type="InterPro" id="IPR043472">
    <property type="entry name" value="Macro_dom-like"/>
</dbReference>
<feature type="active site" evidence="8">
    <location>
        <position position="338"/>
    </location>
</feature>
<name>A0ABP7JZ96_9MICO</name>
<comment type="subcellular location">
    <subcellularLocation>
        <location evidence="8">Cytoplasm</location>
    </subcellularLocation>
</comment>
<evidence type="ECO:0000313" key="11">
    <source>
        <dbReference type="Proteomes" id="UP001501803"/>
    </source>
</evidence>
<dbReference type="Pfam" id="PF02789">
    <property type="entry name" value="Peptidase_M17_N"/>
    <property type="match status" value="1"/>
</dbReference>
<dbReference type="Gene3D" id="3.40.220.10">
    <property type="entry name" value="Leucine Aminopeptidase, subunit E, domain 1"/>
    <property type="match status" value="1"/>
</dbReference>
<comment type="caution">
    <text evidence="10">The sequence shown here is derived from an EMBL/GenBank/DDBJ whole genome shotgun (WGS) entry which is preliminary data.</text>
</comment>
<keyword evidence="8" id="KW-0963">Cytoplasm</keyword>
<evidence type="ECO:0000256" key="2">
    <source>
        <dbReference type="ARBA" id="ARBA00000967"/>
    </source>
</evidence>
<feature type="binding site" evidence="8">
    <location>
        <position position="257"/>
    </location>
    <ligand>
        <name>Mn(2+)</name>
        <dbReference type="ChEBI" id="CHEBI:29035"/>
        <label>1</label>
    </ligand>
</feature>
<accession>A0ABP7JZ96</accession>
<evidence type="ECO:0000256" key="4">
    <source>
        <dbReference type="ARBA" id="ARBA00022438"/>
    </source>
</evidence>
<dbReference type="CDD" id="cd00433">
    <property type="entry name" value="Peptidase_M17"/>
    <property type="match status" value="1"/>
</dbReference>
<dbReference type="PRINTS" id="PR00481">
    <property type="entry name" value="LAMNOPPTDASE"/>
</dbReference>
<comment type="similarity">
    <text evidence="3 8">Belongs to the peptidase M17 family.</text>
</comment>
<feature type="binding site" evidence="8">
    <location>
        <position position="275"/>
    </location>
    <ligand>
        <name>Mn(2+)</name>
        <dbReference type="ChEBI" id="CHEBI:29035"/>
        <label>2</label>
    </ligand>
</feature>
<dbReference type="Gene3D" id="3.40.630.10">
    <property type="entry name" value="Zn peptidases"/>
    <property type="match status" value="1"/>
</dbReference>
<comment type="catalytic activity">
    <reaction evidence="1 8">
        <text>Release of an N-terminal amino acid, Xaa-|-Yaa-, in which Xaa is preferably Leu, but may be other amino acids including Pro although not Arg or Lys, and Yaa may be Pro. Amino acid amides and methyl esters are also readily hydrolyzed, but rates on arylamides are exceedingly low.</text>
        <dbReference type="EC" id="3.4.11.1"/>
    </reaction>
</comment>
<dbReference type="Pfam" id="PF00883">
    <property type="entry name" value="Peptidase_M17"/>
    <property type="match status" value="1"/>
</dbReference>
<dbReference type="EC" id="3.4.11.10" evidence="8"/>
<reference evidence="11" key="1">
    <citation type="journal article" date="2019" name="Int. J. Syst. Evol. Microbiol.">
        <title>The Global Catalogue of Microorganisms (GCM) 10K type strain sequencing project: providing services to taxonomists for standard genome sequencing and annotation.</title>
        <authorList>
            <consortium name="The Broad Institute Genomics Platform"/>
            <consortium name="The Broad Institute Genome Sequencing Center for Infectious Disease"/>
            <person name="Wu L."/>
            <person name="Ma J."/>
        </authorList>
    </citation>
    <scope>NUCLEOTIDE SEQUENCE [LARGE SCALE GENOMIC DNA]</scope>
    <source>
        <strain evidence="11">JCM 17021</strain>
    </source>
</reference>
<evidence type="ECO:0000256" key="7">
    <source>
        <dbReference type="ARBA" id="ARBA00049972"/>
    </source>
</evidence>
<comment type="catalytic activity">
    <reaction evidence="2 8">
        <text>Release of an N-terminal amino acid, preferentially leucine, but not glutamic or aspartic acids.</text>
        <dbReference type="EC" id="3.4.11.10"/>
    </reaction>
</comment>
<comment type="function">
    <text evidence="7 8">Presumably involved in the processing and regular turnover of intracellular proteins. Catalyzes the removal of unsubstituted N-terminal amino acids from various peptides.</text>
</comment>
<evidence type="ECO:0000313" key="10">
    <source>
        <dbReference type="EMBL" id="GAA3859254.1"/>
    </source>
</evidence>
<dbReference type="InterPro" id="IPR011356">
    <property type="entry name" value="Leucine_aapep/pepB"/>
</dbReference>
<dbReference type="RefSeq" id="WP_345061049.1">
    <property type="nucleotide sequence ID" value="NZ_BAABCN010000001.1"/>
</dbReference>
<feature type="binding site" evidence="8">
    <location>
        <position position="334"/>
    </location>
    <ligand>
        <name>Mn(2+)</name>
        <dbReference type="ChEBI" id="CHEBI:29035"/>
        <label>1</label>
    </ligand>
</feature>
<dbReference type="NCBIfam" id="NF002073">
    <property type="entry name" value="PRK00913.1-2"/>
    <property type="match status" value="1"/>
</dbReference>
<dbReference type="SUPFAM" id="SSF53187">
    <property type="entry name" value="Zn-dependent exopeptidases"/>
    <property type="match status" value="1"/>
</dbReference>
<comment type="cofactor">
    <cofactor evidence="8">
        <name>Mn(2+)</name>
        <dbReference type="ChEBI" id="CHEBI:29035"/>
    </cofactor>
    <text evidence="8">Binds 2 manganese ions per subunit.</text>
</comment>
<dbReference type="InterPro" id="IPR008283">
    <property type="entry name" value="Peptidase_M17_N"/>
</dbReference>
<dbReference type="PANTHER" id="PTHR11963:SF23">
    <property type="entry name" value="CYTOSOL AMINOPEPTIDASE"/>
    <property type="match status" value="1"/>
</dbReference>
<dbReference type="PROSITE" id="PS00631">
    <property type="entry name" value="CYTOSOL_AP"/>
    <property type="match status" value="1"/>
</dbReference>
<dbReference type="GO" id="GO:0004177">
    <property type="term" value="F:aminopeptidase activity"/>
    <property type="evidence" value="ECO:0007669"/>
    <property type="project" value="UniProtKB-KW"/>
</dbReference>
<dbReference type="HAMAP" id="MF_00181">
    <property type="entry name" value="Cytosol_peptidase_M17"/>
    <property type="match status" value="1"/>
</dbReference>